<protein>
    <submittedName>
        <fullName evidence="1">Uncharacterized protein</fullName>
    </submittedName>
</protein>
<keyword evidence="2" id="KW-1185">Reference proteome</keyword>
<name>A0A0E2BE24_9LEPT</name>
<organism evidence="1 2">
    <name type="scientific">Leptospira santarosai str. MOR084</name>
    <dbReference type="NCBI Taxonomy" id="1049984"/>
    <lineage>
        <taxon>Bacteria</taxon>
        <taxon>Pseudomonadati</taxon>
        <taxon>Spirochaetota</taxon>
        <taxon>Spirochaetia</taxon>
        <taxon>Leptospirales</taxon>
        <taxon>Leptospiraceae</taxon>
        <taxon>Leptospira</taxon>
    </lineage>
</organism>
<comment type="caution">
    <text evidence="1">The sequence shown here is derived from an EMBL/GenBank/DDBJ whole genome shotgun (WGS) entry which is preliminary data.</text>
</comment>
<evidence type="ECO:0000313" key="1">
    <source>
        <dbReference type="EMBL" id="EKO33454.1"/>
    </source>
</evidence>
<proteinExistence type="predicted"/>
<gene>
    <name evidence="1" type="ORF">LEP1GSC179_2670</name>
</gene>
<reference evidence="1" key="1">
    <citation type="submission" date="2012-10" db="EMBL/GenBank/DDBJ databases">
        <authorList>
            <person name="Harkins D.M."/>
            <person name="Durkin A.S."/>
            <person name="Brinkac L.M."/>
            <person name="Haft D.H."/>
            <person name="Selengut J.D."/>
            <person name="Sanka R."/>
            <person name="DePew J."/>
            <person name="Purushe J."/>
            <person name="Matthias M.A."/>
            <person name="Vinetz J.M."/>
            <person name="Sutton G.G."/>
            <person name="Nierman W.C."/>
            <person name="Fouts D.E."/>
        </authorList>
    </citation>
    <scope>NUCLEOTIDE SEQUENCE [LARGE SCALE GENOMIC DNA]</scope>
    <source>
        <strain evidence="1">MOR084</strain>
    </source>
</reference>
<dbReference type="AlphaFoldDB" id="A0A0E2BE24"/>
<dbReference type="EMBL" id="AHON02000051">
    <property type="protein sequence ID" value="EKO33454.1"/>
    <property type="molecule type" value="Genomic_DNA"/>
</dbReference>
<dbReference type="Proteomes" id="UP000006329">
    <property type="component" value="Unassembled WGS sequence"/>
</dbReference>
<evidence type="ECO:0000313" key="2">
    <source>
        <dbReference type="Proteomes" id="UP000006329"/>
    </source>
</evidence>
<sequence>MSYRAIRRSETPVAFETNFENDKGNYKITSKFGSKMIALHICEILSNFMRRVRK</sequence>
<accession>A0A0E2BE24</accession>